<dbReference type="GO" id="GO:0005829">
    <property type="term" value="C:cytosol"/>
    <property type="evidence" value="ECO:0007669"/>
    <property type="project" value="TreeGrafter"/>
</dbReference>
<dbReference type="PROSITE" id="PS51257">
    <property type="entry name" value="PROKAR_LIPOPROTEIN"/>
    <property type="match status" value="1"/>
</dbReference>
<dbReference type="GO" id="GO:0006006">
    <property type="term" value="P:glucose metabolic process"/>
    <property type="evidence" value="ECO:0007669"/>
    <property type="project" value="UniProtKB-KW"/>
</dbReference>
<dbReference type="SUPFAM" id="SSF51004">
    <property type="entry name" value="C-terminal (heme d1) domain of cytochrome cd1-nitrite reductase"/>
    <property type="match status" value="1"/>
</dbReference>
<dbReference type="Proteomes" id="UP000184543">
    <property type="component" value="Unassembled WGS sequence"/>
</dbReference>
<comment type="similarity">
    <text evidence="1">Belongs to the cycloisomerase 2 family.</text>
</comment>
<dbReference type="EMBL" id="FQYU01000002">
    <property type="protein sequence ID" value="SHJ04522.1"/>
    <property type="molecule type" value="Genomic_DNA"/>
</dbReference>
<dbReference type="Gene3D" id="2.130.10.10">
    <property type="entry name" value="YVTN repeat-like/Quinoprotein amine dehydrogenase"/>
    <property type="match status" value="1"/>
</dbReference>
<dbReference type="Pfam" id="PF10282">
    <property type="entry name" value="Lactonase"/>
    <property type="match status" value="1"/>
</dbReference>
<protein>
    <submittedName>
        <fullName evidence="4">6-phosphogluconolactonase</fullName>
    </submittedName>
</protein>
<dbReference type="InterPro" id="IPR019405">
    <property type="entry name" value="Lactonase_7-beta_prop"/>
</dbReference>
<keyword evidence="2" id="KW-0119">Carbohydrate metabolism</keyword>
<evidence type="ECO:0000256" key="2">
    <source>
        <dbReference type="ARBA" id="ARBA00022526"/>
    </source>
</evidence>
<dbReference type="AlphaFoldDB" id="A0A1M6G3W7"/>
<keyword evidence="3" id="KW-0732">Signal</keyword>
<gene>
    <name evidence="4" type="ORF">SAMN04488513_102662</name>
</gene>
<evidence type="ECO:0000313" key="5">
    <source>
        <dbReference type="Proteomes" id="UP000184543"/>
    </source>
</evidence>
<dbReference type="GO" id="GO:0017057">
    <property type="term" value="F:6-phosphogluconolactonase activity"/>
    <property type="evidence" value="ECO:0007669"/>
    <property type="project" value="TreeGrafter"/>
</dbReference>
<evidence type="ECO:0000256" key="1">
    <source>
        <dbReference type="ARBA" id="ARBA00005564"/>
    </source>
</evidence>
<dbReference type="InterPro" id="IPR015943">
    <property type="entry name" value="WD40/YVTN_repeat-like_dom_sf"/>
</dbReference>
<name>A0A1M6G3W7_9FLAO</name>
<keyword evidence="5" id="KW-1185">Reference proteome</keyword>
<evidence type="ECO:0000256" key="3">
    <source>
        <dbReference type="SAM" id="SignalP"/>
    </source>
</evidence>
<organism evidence="4 5">
    <name type="scientific">Pseudozobellia thermophila</name>
    <dbReference type="NCBI Taxonomy" id="192903"/>
    <lineage>
        <taxon>Bacteria</taxon>
        <taxon>Pseudomonadati</taxon>
        <taxon>Bacteroidota</taxon>
        <taxon>Flavobacteriia</taxon>
        <taxon>Flavobacteriales</taxon>
        <taxon>Flavobacteriaceae</taxon>
        <taxon>Pseudozobellia</taxon>
    </lineage>
</organism>
<proteinExistence type="inferred from homology"/>
<dbReference type="InterPro" id="IPR050282">
    <property type="entry name" value="Cycloisomerase_2"/>
</dbReference>
<dbReference type="PANTHER" id="PTHR30344">
    <property type="entry name" value="6-PHOSPHOGLUCONOLACTONASE-RELATED"/>
    <property type="match status" value="1"/>
</dbReference>
<feature type="chain" id="PRO_5013110503" evidence="3">
    <location>
        <begin position="21"/>
        <end position="385"/>
    </location>
</feature>
<sequence length="385" mass="41816">MPMKYLSAPLLIVTLLTVFASCVETPKKETVKNEAPLPMDKNLKLLVGTFAEGEGQGIYQLEFNAQTGELTNRGHLVKENKPGYLALSKDGERVYASNGTAPGSISTFTWNVGKDKLQRTQNVPSEGNGACYIALSPEEDLIAAANYGSGGIVLYHLDKNGRITEVPQARQHQGSGPHKNQKSAHAHCVEFSDDGAFLYAVDLGIDKVLAYPIGEGGKLEKEHTAMDLDPGDGPRHLIFQPGKNRAFVINELGSSVVSAEVDPQTGTFTKIDKKSTLPEDYQGPNACADIHLSRDGKFLYASNRGHNSIAVFEVSGKGRLHLLATEPVQGDWPRNFVLSPDDRYLLVANRKSDNISVFSRNGETGLLTFTGHQIGVPQPACLKFR</sequence>
<dbReference type="InterPro" id="IPR011048">
    <property type="entry name" value="Haem_d1_sf"/>
</dbReference>
<dbReference type="FunFam" id="2.130.10.10:FF:000306">
    <property type="entry name" value="3-carboxymuconate cyclase"/>
    <property type="match status" value="1"/>
</dbReference>
<keyword evidence="2" id="KW-0313">Glucose metabolism</keyword>
<accession>A0A1M6G3W7</accession>
<dbReference type="PANTHER" id="PTHR30344:SF1">
    <property type="entry name" value="6-PHOSPHOGLUCONOLACTONASE"/>
    <property type="match status" value="1"/>
</dbReference>
<evidence type="ECO:0000313" key="4">
    <source>
        <dbReference type="EMBL" id="SHJ04522.1"/>
    </source>
</evidence>
<feature type="signal peptide" evidence="3">
    <location>
        <begin position="1"/>
        <end position="20"/>
    </location>
</feature>
<reference evidence="5" key="1">
    <citation type="submission" date="2016-11" db="EMBL/GenBank/DDBJ databases">
        <authorList>
            <person name="Varghese N."/>
            <person name="Submissions S."/>
        </authorList>
    </citation>
    <scope>NUCLEOTIDE SEQUENCE [LARGE SCALE GENOMIC DNA]</scope>
    <source>
        <strain evidence="5">DSM 19858</strain>
    </source>
</reference>
<dbReference type="STRING" id="192903.SAMN04488513_102662"/>